<dbReference type="PANTHER" id="PTHR10844">
    <property type="entry name" value="CAVEOLIN"/>
    <property type="match status" value="1"/>
</dbReference>
<reference evidence="7" key="1">
    <citation type="submission" date="2021-03" db="EMBL/GenBank/DDBJ databases">
        <authorList>
            <person name="Bekaert M."/>
        </authorList>
    </citation>
    <scope>NUCLEOTIDE SEQUENCE</scope>
</reference>
<dbReference type="Proteomes" id="UP000683360">
    <property type="component" value="Unassembled WGS sequence"/>
</dbReference>
<evidence type="ECO:0000256" key="1">
    <source>
        <dbReference type="ARBA" id="ARBA00004202"/>
    </source>
</evidence>
<evidence type="ECO:0000256" key="5">
    <source>
        <dbReference type="ARBA" id="ARBA00023136"/>
    </source>
</evidence>
<keyword evidence="4 6" id="KW-0333">Golgi apparatus</keyword>
<keyword evidence="5 6" id="KW-0472">Membrane</keyword>
<organism evidence="7 8">
    <name type="scientific">Mytilus edulis</name>
    <name type="common">Blue mussel</name>
    <dbReference type="NCBI Taxonomy" id="6550"/>
    <lineage>
        <taxon>Eukaryota</taxon>
        <taxon>Metazoa</taxon>
        <taxon>Spiralia</taxon>
        <taxon>Lophotrochozoa</taxon>
        <taxon>Mollusca</taxon>
        <taxon>Bivalvia</taxon>
        <taxon>Autobranchia</taxon>
        <taxon>Pteriomorphia</taxon>
        <taxon>Mytilida</taxon>
        <taxon>Mytiloidea</taxon>
        <taxon>Mytilidae</taxon>
        <taxon>Mytilinae</taxon>
        <taxon>Mytilus</taxon>
    </lineage>
</organism>
<comment type="subcellular location">
    <subcellularLocation>
        <location evidence="1 6">Cell membrane</location>
        <topology evidence="1 6">Peripheral membrane protein</topology>
    </subcellularLocation>
    <subcellularLocation>
        <location evidence="6">Golgi apparatus membrane</location>
        <topology evidence="6">Peripheral membrane protein</topology>
    </subcellularLocation>
    <subcellularLocation>
        <location evidence="6">Membrane</location>
        <location evidence="6">Caveola</location>
        <topology evidence="6">Peripheral membrane protein</topology>
    </subcellularLocation>
</comment>
<dbReference type="Pfam" id="PF01146">
    <property type="entry name" value="Caveolin"/>
    <property type="match status" value="1"/>
</dbReference>
<comment type="function">
    <text evidence="6">May act as a scaffolding protein within caveolar membranes. Interacts directly with G-protein alpha subunits and can functionally regulate their activity.</text>
</comment>
<dbReference type="PANTHER" id="PTHR10844:SF19">
    <property type="entry name" value="CAVEOLIN-2"/>
    <property type="match status" value="1"/>
</dbReference>
<evidence type="ECO:0000313" key="7">
    <source>
        <dbReference type="EMBL" id="CAG2214747.1"/>
    </source>
</evidence>
<name>A0A8S3S2I4_MYTED</name>
<dbReference type="EMBL" id="CAJPWZ010001421">
    <property type="protein sequence ID" value="CAG2214747.1"/>
    <property type="molecule type" value="Genomic_DNA"/>
</dbReference>
<comment type="caution">
    <text evidence="7">The sequence shown here is derived from an EMBL/GenBank/DDBJ whole genome shotgun (WGS) entry which is preliminary data.</text>
</comment>
<dbReference type="GO" id="GO:0060090">
    <property type="term" value="F:molecular adaptor activity"/>
    <property type="evidence" value="ECO:0007669"/>
    <property type="project" value="TreeGrafter"/>
</dbReference>
<evidence type="ECO:0000313" key="8">
    <source>
        <dbReference type="Proteomes" id="UP000683360"/>
    </source>
</evidence>
<dbReference type="GO" id="GO:0000139">
    <property type="term" value="C:Golgi membrane"/>
    <property type="evidence" value="ECO:0007669"/>
    <property type="project" value="UniProtKB-SubCell"/>
</dbReference>
<protein>
    <recommendedName>
        <fullName evidence="6">Caveolin</fullName>
    </recommendedName>
</protein>
<evidence type="ECO:0000256" key="4">
    <source>
        <dbReference type="ARBA" id="ARBA00023034"/>
    </source>
</evidence>
<keyword evidence="8" id="KW-1185">Reference proteome</keyword>
<dbReference type="GO" id="GO:0005901">
    <property type="term" value="C:caveola"/>
    <property type="evidence" value="ECO:0007669"/>
    <property type="project" value="UniProtKB-SubCell"/>
</dbReference>
<sequence>MDGIAAMRDPNSLNDTCYALPKFVQKKADNYTLSNWKCDATYLNLNILIQFDGVIGEPPTAESMYCVWKASDKVFTGSMDCCYKGLTAVCGVPCALMWGLNFACLSFKSVWCVTPCVRMMRTCVNSWSGIYNTCVKCVCQPCYESVGAMFSNIKVTQE</sequence>
<gene>
    <name evidence="7" type="ORF">MEDL_28553</name>
</gene>
<dbReference type="InterPro" id="IPR001612">
    <property type="entry name" value="Caveolin"/>
</dbReference>
<proteinExistence type="inferred from homology"/>
<dbReference type="GO" id="GO:0070836">
    <property type="term" value="P:caveola assembly"/>
    <property type="evidence" value="ECO:0007669"/>
    <property type="project" value="InterPro"/>
</dbReference>
<keyword evidence="3 6" id="KW-1003">Cell membrane</keyword>
<evidence type="ECO:0000256" key="2">
    <source>
        <dbReference type="ARBA" id="ARBA00010988"/>
    </source>
</evidence>
<comment type="similarity">
    <text evidence="2 6">Belongs to the caveolin family.</text>
</comment>
<evidence type="ECO:0000256" key="3">
    <source>
        <dbReference type="ARBA" id="ARBA00022475"/>
    </source>
</evidence>
<evidence type="ECO:0000256" key="6">
    <source>
        <dbReference type="RuleBase" id="RU000680"/>
    </source>
</evidence>
<dbReference type="OrthoDB" id="6070608at2759"/>
<dbReference type="AlphaFoldDB" id="A0A8S3S2I4"/>
<accession>A0A8S3S2I4</accession>